<feature type="compositionally biased region" description="Low complexity" evidence="2">
    <location>
        <begin position="100"/>
        <end position="114"/>
    </location>
</feature>
<feature type="compositionally biased region" description="Gly residues" evidence="2">
    <location>
        <begin position="225"/>
        <end position="235"/>
    </location>
</feature>
<feature type="compositionally biased region" description="Low complexity" evidence="2">
    <location>
        <begin position="143"/>
        <end position="153"/>
    </location>
</feature>
<dbReference type="GO" id="GO:0007265">
    <property type="term" value="P:Ras protein signal transduction"/>
    <property type="evidence" value="ECO:0007669"/>
    <property type="project" value="TreeGrafter"/>
</dbReference>
<name>A0A1D3D249_9EIME</name>
<feature type="compositionally biased region" description="Polar residues" evidence="2">
    <location>
        <begin position="475"/>
        <end position="486"/>
    </location>
</feature>
<feature type="region of interest" description="Disordered" evidence="2">
    <location>
        <begin position="100"/>
        <end position="153"/>
    </location>
</feature>
<evidence type="ECO:0000256" key="1">
    <source>
        <dbReference type="SAM" id="Coils"/>
    </source>
</evidence>
<protein>
    <submittedName>
        <fullName evidence="4">Zn-finger in ubiquitin-hydrolases domain-containing protein</fullName>
    </submittedName>
</protein>
<dbReference type="InterPro" id="IPR013083">
    <property type="entry name" value="Znf_RING/FYVE/PHD"/>
</dbReference>
<reference evidence="4 5" key="1">
    <citation type="journal article" date="2016" name="BMC Genomics">
        <title>Comparative genomics reveals Cyclospora cayetanensis possesses coccidia-like metabolism and invasion components but unique surface antigens.</title>
        <authorList>
            <person name="Liu S."/>
            <person name="Wang L."/>
            <person name="Zheng H."/>
            <person name="Xu Z."/>
            <person name="Roellig D.M."/>
            <person name="Li N."/>
            <person name="Frace M.A."/>
            <person name="Tang K."/>
            <person name="Arrowood M.J."/>
            <person name="Moss D.M."/>
            <person name="Zhang L."/>
            <person name="Feng Y."/>
            <person name="Xiao L."/>
        </authorList>
    </citation>
    <scope>NUCLEOTIDE SEQUENCE [LARGE SCALE GENOMIC DNA]</scope>
    <source>
        <strain evidence="4 5">CHN_HEN01</strain>
    </source>
</reference>
<dbReference type="GO" id="GO:0061630">
    <property type="term" value="F:ubiquitin protein ligase activity"/>
    <property type="evidence" value="ECO:0007669"/>
    <property type="project" value="TreeGrafter"/>
</dbReference>
<feature type="region of interest" description="Disordered" evidence="2">
    <location>
        <begin position="501"/>
        <end position="538"/>
    </location>
</feature>
<feature type="compositionally biased region" description="Low complexity" evidence="2">
    <location>
        <begin position="521"/>
        <end position="530"/>
    </location>
</feature>
<dbReference type="VEuPathDB" id="ToxoDB:cyc_08843"/>
<dbReference type="GO" id="GO:0016567">
    <property type="term" value="P:protein ubiquitination"/>
    <property type="evidence" value="ECO:0007669"/>
    <property type="project" value="TreeGrafter"/>
</dbReference>
<feature type="domain" description="UBP-type" evidence="3">
    <location>
        <begin position="160"/>
        <end position="201"/>
    </location>
</feature>
<dbReference type="GO" id="GO:0016787">
    <property type="term" value="F:hydrolase activity"/>
    <property type="evidence" value="ECO:0007669"/>
    <property type="project" value="UniProtKB-KW"/>
</dbReference>
<evidence type="ECO:0000259" key="3">
    <source>
        <dbReference type="Pfam" id="PF02148"/>
    </source>
</evidence>
<dbReference type="GO" id="GO:0005737">
    <property type="term" value="C:cytoplasm"/>
    <property type="evidence" value="ECO:0007669"/>
    <property type="project" value="TreeGrafter"/>
</dbReference>
<dbReference type="PANTHER" id="PTHR24007">
    <property type="entry name" value="BRCA1-ASSOCIATED PROTEIN"/>
    <property type="match status" value="1"/>
</dbReference>
<comment type="caution">
    <text evidence="4">The sequence shown here is derived from an EMBL/GenBank/DDBJ whole genome shotgun (WGS) entry which is preliminary data.</text>
</comment>
<proteinExistence type="predicted"/>
<dbReference type="PANTHER" id="PTHR24007:SF7">
    <property type="entry name" value="BRCA1-ASSOCIATED PROTEIN"/>
    <property type="match status" value="1"/>
</dbReference>
<dbReference type="EMBL" id="JROU02001073">
    <property type="protein sequence ID" value="OEH77513.1"/>
    <property type="molecule type" value="Genomic_DNA"/>
</dbReference>
<sequence>MCRQAMWQLPGCPVCLSRADASASGLYTLPFSWLGSAAAVRAASRDAAAFTPTPPEMPEEGTSAAAALRAAAAAALSHCAACAGVLHWMLLKRVSQRQLKQAKQPQQQPSSDALLPPPSAAEMSVAPSNTSFGEPHVSLPDRLSSAAGSSSSLGWTRCESCGRYKGGHAKRHSTSQHHSFCFDLSSGRVWDYAGDCFVHSHLTAPLPLPLPASVLEGPPWIRVVGSGGGAGGPQHGGAPSTTSLTSPHGATLPGGTRRHPQETSSFELRMGLERLRCVATETTPARHGGGPLAAAAAAAECFADSKASAATENASSGKAACAEDASWGGQDISPFDFAPHSLEGCGESLADGCLAGAHAQLPTDAQDGVQEQQLSLILSSQLEYQREIYEVRLHVLASSLLGELELKNAQMSSLEDRALHIQVELADLACRRQDLFASISSLEKENKALSEELLFLTQLTAAMQSDAMKQPNPSPTSTPANATEGISRTDGEVAFAEDAFSGRRHARQHADNSSSSHGYADEQTPPAAATAEDEADGRDCSSHADVTLCLLLQVASLIEEVARLACQLLTRSFTPT</sequence>
<feature type="region of interest" description="Disordered" evidence="2">
    <location>
        <begin position="225"/>
        <end position="262"/>
    </location>
</feature>
<dbReference type="SUPFAM" id="SSF57850">
    <property type="entry name" value="RING/U-box"/>
    <property type="match status" value="1"/>
</dbReference>
<dbReference type="InterPro" id="IPR001607">
    <property type="entry name" value="Znf_UBP"/>
</dbReference>
<accession>A0A1D3D249</accession>
<dbReference type="InParanoid" id="A0A1D3D249"/>
<dbReference type="GO" id="GO:0008270">
    <property type="term" value="F:zinc ion binding"/>
    <property type="evidence" value="ECO:0007669"/>
    <property type="project" value="InterPro"/>
</dbReference>
<evidence type="ECO:0000313" key="5">
    <source>
        <dbReference type="Proteomes" id="UP000095192"/>
    </source>
</evidence>
<gene>
    <name evidence="4" type="ORF">cyc_08843</name>
</gene>
<evidence type="ECO:0000256" key="2">
    <source>
        <dbReference type="SAM" id="MobiDB-lite"/>
    </source>
</evidence>
<dbReference type="Proteomes" id="UP000095192">
    <property type="component" value="Unassembled WGS sequence"/>
</dbReference>
<feature type="region of interest" description="Disordered" evidence="2">
    <location>
        <begin position="465"/>
        <end position="486"/>
    </location>
</feature>
<dbReference type="Pfam" id="PF02148">
    <property type="entry name" value="zf-UBP"/>
    <property type="match status" value="1"/>
</dbReference>
<dbReference type="AlphaFoldDB" id="A0A1D3D249"/>
<keyword evidence="5" id="KW-1185">Reference proteome</keyword>
<dbReference type="VEuPathDB" id="ToxoDB:LOC34624437"/>
<feature type="coiled-coil region" evidence="1">
    <location>
        <begin position="432"/>
        <end position="459"/>
    </location>
</feature>
<keyword evidence="1" id="KW-0175">Coiled coil</keyword>
<organism evidence="4 5">
    <name type="scientific">Cyclospora cayetanensis</name>
    <dbReference type="NCBI Taxonomy" id="88456"/>
    <lineage>
        <taxon>Eukaryota</taxon>
        <taxon>Sar</taxon>
        <taxon>Alveolata</taxon>
        <taxon>Apicomplexa</taxon>
        <taxon>Conoidasida</taxon>
        <taxon>Coccidia</taxon>
        <taxon>Eucoccidiorida</taxon>
        <taxon>Eimeriorina</taxon>
        <taxon>Eimeriidae</taxon>
        <taxon>Cyclospora</taxon>
    </lineage>
</organism>
<dbReference type="Gene3D" id="3.30.40.10">
    <property type="entry name" value="Zinc/RING finger domain, C3HC4 (zinc finger)"/>
    <property type="match status" value="1"/>
</dbReference>
<evidence type="ECO:0000313" key="4">
    <source>
        <dbReference type="EMBL" id="OEH77513.1"/>
    </source>
</evidence>